<name>A0AC35EW30_9BILA</name>
<evidence type="ECO:0000313" key="1">
    <source>
        <dbReference type="Proteomes" id="UP000887580"/>
    </source>
</evidence>
<evidence type="ECO:0000313" key="2">
    <source>
        <dbReference type="WBParaSite" id="PS1159_v2.g11303.t1"/>
    </source>
</evidence>
<dbReference type="Proteomes" id="UP000887580">
    <property type="component" value="Unplaced"/>
</dbReference>
<protein>
    <submittedName>
        <fullName evidence="2">Glucuronosyltransferase</fullName>
    </submittedName>
</protein>
<sequence length="290" mass="32695">MEIPNFFAVILFLAFSNAEIEKKNIKILQVMPFIAYSHVKFQGHLADLLVAEGYDVHLAIHEMRPITAVGSNLAKIIKFHTSVAKQENAQNPIKAVFQNKTAYDDHACILFWRSMGHVCKEVLQNETYKSMLKFENFDLGIGQDPCAFVLFKELGIKATIMAGPMPLMDDVEYVHGIPIQRSYNNFIFNGYINAPYLTFMQRLGATLEILTKYIGYGSPTNFEMQKVLDDSFGKGKYNLEEAMQDVSLIFSNSHELIDIARPTMAKVIPIGGLAMIPPKALTEVNEVFEN</sequence>
<proteinExistence type="predicted"/>
<accession>A0AC35EW30</accession>
<dbReference type="WBParaSite" id="PS1159_v2.g11303.t1">
    <property type="protein sequence ID" value="PS1159_v2.g11303.t1"/>
    <property type="gene ID" value="PS1159_v2.g11303"/>
</dbReference>
<organism evidence="1 2">
    <name type="scientific">Panagrolaimus sp. PS1159</name>
    <dbReference type="NCBI Taxonomy" id="55785"/>
    <lineage>
        <taxon>Eukaryota</taxon>
        <taxon>Metazoa</taxon>
        <taxon>Ecdysozoa</taxon>
        <taxon>Nematoda</taxon>
        <taxon>Chromadorea</taxon>
        <taxon>Rhabditida</taxon>
        <taxon>Tylenchina</taxon>
        <taxon>Panagrolaimomorpha</taxon>
        <taxon>Panagrolaimoidea</taxon>
        <taxon>Panagrolaimidae</taxon>
        <taxon>Panagrolaimus</taxon>
    </lineage>
</organism>
<reference evidence="2" key="1">
    <citation type="submission" date="2022-11" db="UniProtKB">
        <authorList>
            <consortium name="WormBaseParasite"/>
        </authorList>
    </citation>
    <scope>IDENTIFICATION</scope>
</reference>